<dbReference type="RefSeq" id="WP_345153362.1">
    <property type="nucleotide sequence ID" value="NZ_BAABEO010000025.1"/>
</dbReference>
<dbReference type="Proteomes" id="UP001500752">
    <property type="component" value="Unassembled WGS sequence"/>
</dbReference>
<name>A0ABP7D094_9MICC</name>
<protein>
    <submittedName>
        <fullName evidence="1">Uncharacterized protein</fullName>
    </submittedName>
</protein>
<dbReference type="EMBL" id="BAABEO010000025">
    <property type="protein sequence ID" value="GAA3697622.1"/>
    <property type="molecule type" value="Genomic_DNA"/>
</dbReference>
<evidence type="ECO:0000313" key="1">
    <source>
        <dbReference type="EMBL" id="GAA3697622.1"/>
    </source>
</evidence>
<comment type="caution">
    <text evidence="1">The sequence shown here is derived from an EMBL/GenBank/DDBJ whole genome shotgun (WGS) entry which is preliminary data.</text>
</comment>
<sequence>MAQKKQKRAATAAPGGPVDIFRLAPVVLSAADVARVGILTASVDAARNHPALIAAKAAATTLAERDEVARARAKLAKRTYAAAEVADDPHDTHWARQPAPTRRAFDPWAVPAAVVAAEDAPPF</sequence>
<organism evidence="1 2">
    <name type="scientific">Arthrobacter ginkgonis</name>
    <dbReference type="NCBI Taxonomy" id="1630594"/>
    <lineage>
        <taxon>Bacteria</taxon>
        <taxon>Bacillati</taxon>
        <taxon>Actinomycetota</taxon>
        <taxon>Actinomycetes</taxon>
        <taxon>Micrococcales</taxon>
        <taxon>Micrococcaceae</taxon>
        <taxon>Arthrobacter</taxon>
    </lineage>
</organism>
<reference evidence="2" key="1">
    <citation type="journal article" date="2019" name="Int. J. Syst. Evol. Microbiol.">
        <title>The Global Catalogue of Microorganisms (GCM) 10K type strain sequencing project: providing services to taxonomists for standard genome sequencing and annotation.</title>
        <authorList>
            <consortium name="The Broad Institute Genomics Platform"/>
            <consortium name="The Broad Institute Genome Sequencing Center for Infectious Disease"/>
            <person name="Wu L."/>
            <person name="Ma J."/>
        </authorList>
    </citation>
    <scope>NUCLEOTIDE SEQUENCE [LARGE SCALE GENOMIC DNA]</scope>
    <source>
        <strain evidence="2">JCM 30742</strain>
    </source>
</reference>
<accession>A0ABP7D094</accession>
<evidence type="ECO:0000313" key="2">
    <source>
        <dbReference type="Proteomes" id="UP001500752"/>
    </source>
</evidence>
<proteinExistence type="predicted"/>
<keyword evidence="2" id="KW-1185">Reference proteome</keyword>
<gene>
    <name evidence="1" type="ORF">GCM10023081_38230</name>
</gene>